<keyword evidence="13 19" id="KW-0472">Membrane</keyword>
<evidence type="ECO:0000256" key="15">
    <source>
        <dbReference type="ARBA" id="ARBA00032605"/>
    </source>
</evidence>
<evidence type="ECO:0000256" key="18">
    <source>
        <dbReference type="ARBA" id="ARBA00049504"/>
    </source>
</evidence>
<dbReference type="HAMAP" id="MF_00719">
    <property type="entry name" value="CobS"/>
    <property type="match status" value="1"/>
</dbReference>
<evidence type="ECO:0000256" key="11">
    <source>
        <dbReference type="ARBA" id="ARBA00022842"/>
    </source>
</evidence>
<keyword evidence="10 19" id="KW-0812">Transmembrane</keyword>
<dbReference type="Pfam" id="PF02654">
    <property type="entry name" value="CobS"/>
    <property type="match status" value="1"/>
</dbReference>
<evidence type="ECO:0000256" key="13">
    <source>
        <dbReference type="ARBA" id="ARBA00023136"/>
    </source>
</evidence>
<dbReference type="GO" id="GO:0009236">
    <property type="term" value="P:cobalamin biosynthetic process"/>
    <property type="evidence" value="ECO:0007669"/>
    <property type="project" value="UniProtKB-UniRule"/>
</dbReference>
<keyword evidence="7 19" id="KW-1003">Cell membrane</keyword>
<accession>A0A7T7XJM8</accession>
<evidence type="ECO:0000256" key="4">
    <source>
        <dbReference type="ARBA" id="ARBA00010561"/>
    </source>
</evidence>
<evidence type="ECO:0000256" key="16">
    <source>
        <dbReference type="ARBA" id="ARBA00032853"/>
    </source>
</evidence>
<feature type="transmembrane region" description="Helical" evidence="19">
    <location>
        <begin position="36"/>
        <end position="60"/>
    </location>
</feature>
<dbReference type="UniPathway" id="UPA00148">
    <property type="reaction ID" value="UER00238"/>
</dbReference>
<reference evidence="20" key="1">
    <citation type="submission" date="2021-01" db="EMBL/GenBank/DDBJ databases">
        <title>Description of Breznakiella homolactica.</title>
        <authorList>
            <person name="Song Y."/>
            <person name="Brune A."/>
        </authorList>
    </citation>
    <scope>NUCLEOTIDE SEQUENCE</scope>
    <source>
        <strain evidence="20">RmG30</strain>
    </source>
</reference>
<dbReference type="InterPro" id="IPR003805">
    <property type="entry name" value="CobS"/>
</dbReference>
<comment type="subcellular location">
    <subcellularLocation>
        <location evidence="2 19">Cell membrane</location>
        <topology evidence="2 19">Multi-pass membrane protein</topology>
    </subcellularLocation>
</comment>
<comment type="cofactor">
    <cofactor evidence="1 19">
        <name>Mg(2+)</name>
        <dbReference type="ChEBI" id="CHEBI:18420"/>
    </cofactor>
</comment>
<comment type="catalytic activity">
    <reaction evidence="18 19">
        <text>alpha-ribazole 5'-phosphate + adenosylcob(III)inamide-GDP = adenosylcob(III)alamin 5'-phosphate + GMP + H(+)</text>
        <dbReference type="Rhea" id="RHEA:23560"/>
        <dbReference type="ChEBI" id="CHEBI:15378"/>
        <dbReference type="ChEBI" id="CHEBI:57918"/>
        <dbReference type="ChEBI" id="CHEBI:58115"/>
        <dbReference type="ChEBI" id="CHEBI:60487"/>
        <dbReference type="ChEBI" id="CHEBI:60493"/>
        <dbReference type="EC" id="2.7.8.26"/>
    </reaction>
</comment>
<evidence type="ECO:0000256" key="14">
    <source>
        <dbReference type="ARBA" id="ARBA00025228"/>
    </source>
</evidence>
<evidence type="ECO:0000256" key="9">
    <source>
        <dbReference type="ARBA" id="ARBA00022679"/>
    </source>
</evidence>
<evidence type="ECO:0000256" key="6">
    <source>
        <dbReference type="ARBA" id="ARBA00015850"/>
    </source>
</evidence>
<evidence type="ECO:0000256" key="2">
    <source>
        <dbReference type="ARBA" id="ARBA00004651"/>
    </source>
</evidence>
<dbReference type="KEGG" id="bhc:JFL75_10950"/>
<feature type="transmembrane region" description="Helical" evidence="19">
    <location>
        <begin position="267"/>
        <end position="285"/>
    </location>
</feature>
<dbReference type="EC" id="2.7.8.26" evidence="5 19"/>
<dbReference type="RefSeq" id="WP_215624783.1">
    <property type="nucleotide sequence ID" value="NZ_CP067089.2"/>
</dbReference>
<protein>
    <recommendedName>
        <fullName evidence="6 19">Adenosylcobinamide-GDP ribazoletransferase</fullName>
        <ecNumber evidence="5 19">2.7.8.26</ecNumber>
    </recommendedName>
    <alternativeName>
        <fullName evidence="16 19">Cobalamin synthase</fullName>
    </alternativeName>
    <alternativeName>
        <fullName evidence="15 19">Cobalamin-5'-phosphate synthase</fullName>
    </alternativeName>
</protein>
<dbReference type="GO" id="GO:0051073">
    <property type="term" value="F:adenosylcobinamide-GDP ribazoletransferase activity"/>
    <property type="evidence" value="ECO:0007669"/>
    <property type="project" value="UniProtKB-UniRule"/>
</dbReference>
<evidence type="ECO:0000256" key="10">
    <source>
        <dbReference type="ARBA" id="ARBA00022692"/>
    </source>
</evidence>
<evidence type="ECO:0000256" key="19">
    <source>
        <dbReference type="HAMAP-Rule" id="MF_00719"/>
    </source>
</evidence>
<feature type="transmembrane region" description="Helical" evidence="19">
    <location>
        <begin position="111"/>
        <end position="134"/>
    </location>
</feature>
<evidence type="ECO:0000256" key="3">
    <source>
        <dbReference type="ARBA" id="ARBA00004663"/>
    </source>
</evidence>
<evidence type="ECO:0000313" key="20">
    <source>
        <dbReference type="EMBL" id="QQO07478.1"/>
    </source>
</evidence>
<evidence type="ECO:0000256" key="1">
    <source>
        <dbReference type="ARBA" id="ARBA00001946"/>
    </source>
</evidence>
<dbReference type="AlphaFoldDB" id="A0A7T7XJM8"/>
<evidence type="ECO:0000256" key="8">
    <source>
        <dbReference type="ARBA" id="ARBA00022573"/>
    </source>
</evidence>
<dbReference type="Proteomes" id="UP000595917">
    <property type="component" value="Chromosome"/>
</dbReference>
<keyword evidence="12 19" id="KW-1133">Transmembrane helix</keyword>
<dbReference type="PANTHER" id="PTHR34148">
    <property type="entry name" value="ADENOSYLCOBINAMIDE-GDP RIBAZOLETRANSFERASE"/>
    <property type="match status" value="1"/>
</dbReference>
<comment type="pathway">
    <text evidence="3 19">Cofactor biosynthesis; adenosylcobalamin biosynthesis; adenosylcobalamin from cob(II)yrinate a,c-diamide: step 7/7.</text>
</comment>
<feature type="transmembrane region" description="Helical" evidence="19">
    <location>
        <begin position="225"/>
        <end position="246"/>
    </location>
</feature>
<proteinExistence type="inferred from homology"/>
<keyword evidence="9 19" id="KW-0808">Transferase</keyword>
<keyword evidence="21" id="KW-1185">Reference proteome</keyword>
<keyword evidence="11 19" id="KW-0460">Magnesium</keyword>
<dbReference type="PANTHER" id="PTHR34148:SF1">
    <property type="entry name" value="ADENOSYLCOBINAMIDE-GDP RIBAZOLETRANSFERASE"/>
    <property type="match status" value="1"/>
</dbReference>
<name>A0A7T7XJM8_9SPIR</name>
<comment type="catalytic activity">
    <reaction evidence="17 19">
        <text>alpha-ribazole + adenosylcob(III)inamide-GDP = adenosylcob(III)alamin + GMP + H(+)</text>
        <dbReference type="Rhea" id="RHEA:16049"/>
        <dbReference type="ChEBI" id="CHEBI:10329"/>
        <dbReference type="ChEBI" id="CHEBI:15378"/>
        <dbReference type="ChEBI" id="CHEBI:18408"/>
        <dbReference type="ChEBI" id="CHEBI:58115"/>
        <dbReference type="ChEBI" id="CHEBI:60487"/>
        <dbReference type="EC" id="2.7.8.26"/>
    </reaction>
</comment>
<dbReference type="GO" id="GO:0005886">
    <property type="term" value="C:plasma membrane"/>
    <property type="evidence" value="ECO:0007669"/>
    <property type="project" value="UniProtKB-SubCell"/>
</dbReference>
<organism evidence="20 21">
    <name type="scientific">Breznakiella homolactica</name>
    <dbReference type="NCBI Taxonomy" id="2798577"/>
    <lineage>
        <taxon>Bacteria</taxon>
        <taxon>Pseudomonadati</taxon>
        <taxon>Spirochaetota</taxon>
        <taxon>Spirochaetia</taxon>
        <taxon>Spirochaetales</taxon>
        <taxon>Breznakiellaceae</taxon>
        <taxon>Breznakiella</taxon>
    </lineage>
</organism>
<evidence type="ECO:0000256" key="12">
    <source>
        <dbReference type="ARBA" id="ARBA00022989"/>
    </source>
</evidence>
<sequence length="286" mass="30826">MKKPTNPLDRFLSTLSLVSRIPVKLRFSPDHSRTDFYLPLTGIFPAFLGALVFFLGFLYIRDRSVTVFLILQFQYLGFNLFHLDGLMDTADAFLAAGGREKRAAILKDSRIGVYGFFAGIACLAFKFILLYRLSVVVSQFPAFILAYPITGRFAAALVPAISRPFREDGLGFMVKDSKIVPAAAGTVLAAGIWAAMVFGLLYLYGTVSGSNLFSPFPGAGNCFPGVILSALPVLGCVSAVLIAGLYRKKLGGYTGDALGAGVELGEILHLGAAWIVLRAWGFFLVG</sequence>
<gene>
    <name evidence="19" type="primary">cobS</name>
    <name evidence="20" type="ORF">JFL75_10950</name>
</gene>
<comment type="similarity">
    <text evidence="4 19">Belongs to the CobS family.</text>
</comment>
<feature type="transmembrane region" description="Helical" evidence="19">
    <location>
        <begin position="140"/>
        <end position="161"/>
    </location>
</feature>
<comment type="function">
    <text evidence="14 19">Joins adenosylcobinamide-GDP and alpha-ribazole to generate adenosylcobalamin (Ado-cobalamin). Also synthesizes adenosylcobalamin 5'-phosphate from adenosylcobinamide-GDP and alpha-ribazole 5'-phosphate.</text>
</comment>
<dbReference type="EMBL" id="CP067089">
    <property type="protein sequence ID" value="QQO07478.1"/>
    <property type="molecule type" value="Genomic_DNA"/>
</dbReference>
<evidence type="ECO:0000256" key="7">
    <source>
        <dbReference type="ARBA" id="ARBA00022475"/>
    </source>
</evidence>
<dbReference type="GO" id="GO:0008818">
    <property type="term" value="F:cobalamin 5'-phosphate synthase activity"/>
    <property type="evidence" value="ECO:0007669"/>
    <property type="project" value="UniProtKB-UniRule"/>
</dbReference>
<keyword evidence="8 19" id="KW-0169">Cobalamin biosynthesis</keyword>
<evidence type="ECO:0000256" key="5">
    <source>
        <dbReference type="ARBA" id="ARBA00013200"/>
    </source>
</evidence>
<evidence type="ECO:0000313" key="21">
    <source>
        <dbReference type="Proteomes" id="UP000595917"/>
    </source>
</evidence>
<feature type="transmembrane region" description="Helical" evidence="19">
    <location>
        <begin position="182"/>
        <end position="205"/>
    </location>
</feature>
<evidence type="ECO:0000256" key="17">
    <source>
        <dbReference type="ARBA" id="ARBA00048623"/>
    </source>
</evidence>